<dbReference type="AlphaFoldDB" id="A0A2P6QVF5"/>
<gene>
    <name evidence="1" type="ORF">RchiOBHm_Chr4g0410781</name>
</gene>
<comment type="caution">
    <text evidence="1">The sequence shown here is derived from an EMBL/GenBank/DDBJ whole genome shotgun (WGS) entry which is preliminary data.</text>
</comment>
<sequence length="69" mass="7884">MLTYHSFTYINIYYLKAQKENAQMGLDSSSSMLESLDDKNGEEGETEASNVNYCCVSRLYVSAKSIFFF</sequence>
<keyword evidence="2" id="KW-1185">Reference proteome</keyword>
<dbReference type="Proteomes" id="UP000238479">
    <property type="component" value="Chromosome 4"/>
</dbReference>
<evidence type="ECO:0000313" key="1">
    <source>
        <dbReference type="EMBL" id="PRQ38167.1"/>
    </source>
</evidence>
<dbReference type="Gramene" id="PRQ38167">
    <property type="protein sequence ID" value="PRQ38167"/>
    <property type="gene ID" value="RchiOBHm_Chr4g0410781"/>
</dbReference>
<organism evidence="1 2">
    <name type="scientific">Rosa chinensis</name>
    <name type="common">China rose</name>
    <dbReference type="NCBI Taxonomy" id="74649"/>
    <lineage>
        <taxon>Eukaryota</taxon>
        <taxon>Viridiplantae</taxon>
        <taxon>Streptophyta</taxon>
        <taxon>Embryophyta</taxon>
        <taxon>Tracheophyta</taxon>
        <taxon>Spermatophyta</taxon>
        <taxon>Magnoliopsida</taxon>
        <taxon>eudicotyledons</taxon>
        <taxon>Gunneridae</taxon>
        <taxon>Pentapetalae</taxon>
        <taxon>rosids</taxon>
        <taxon>fabids</taxon>
        <taxon>Rosales</taxon>
        <taxon>Rosaceae</taxon>
        <taxon>Rosoideae</taxon>
        <taxon>Rosoideae incertae sedis</taxon>
        <taxon>Rosa</taxon>
    </lineage>
</organism>
<accession>A0A2P6QVF5</accession>
<name>A0A2P6QVF5_ROSCH</name>
<reference evidence="1 2" key="1">
    <citation type="journal article" date="2018" name="Nat. Genet.">
        <title>The Rosa genome provides new insights in the design of modern roses.</title>
        <authorList>
            <person name="Bendahmane M."/>
        </authorList>
    </citation>
    <scope>NUCLEOTIDE SEQUENCE [LARGE SCALE GENOMIC DNA]</scope>
    <source>
        <strain evidence="2">cv. Old Blush</strain>
    </source>
</reference>
<dbReference type="EMBL" id="PDCK01000042">
    <property type="protein sequence ID" value="PRQ38167.1"/>
    <property type="molecule type" value="Genomic_DNA"/>
</dbReference>
<evidence type="ECO:0000313" key="2">
    <source>
        <dbReference type="Proteomes" id="UP000238479"/>
    </source>
</evidence>
<proteinExistence type="predicted"/>
<protein>
    <submittedName>
        <fullName evidence="1">Uncharacterized protein</fullName>
    </submittedName>
</protein>